<protein>
    <submittedName>
        <fullName evidence="2">Uncharacterized protein</fullName>
    </submittedName>
</protein>
<feature type="compositionally biased region" description="Basic and acidic residues" evidence="1">
    <location>
        <begin position="59"/>
        <end position="70"/>
    </location>
</feature>
<dbReference type="AlphaFoldDB" id="A0A645A7R0"/>
<feature type="compositionally biased region" description="Low complexity" evidence="1">
    <location>
        <begin position="96"/>
        <end position="110"/>
    </location>
</feature>
<name>A0A645A7R0_9ZZZZ</name>
<accession>A0A645A7R0</accession>
<feature type="region of interest" description="Disordered" evidence="1">
    <location>
        <begin position="1"/>
        <end position="23"/>
    </location>
</feature>
<reference evidence="2" key="1">
    <citation type="submission" date="2019-08" db="EMBL/GenBank/DDBJ databases">
        <authorList>
            <person name="Kucharzyk K."/>
            <person name="Murdoch R.W."/>
            <person name="Higgins S."/>
            <person name="Loffler F."/>
        </authorList>
    </citation>
    <scope>NUCLEOTIDE SEQUENCE</scope>
</reference>
<evidence type="ECO:0000256" key="1">
    <source>
        <dbReference type="SAM" id="MobiDB-lite"/>
    </source>
</evidence>
<evidence type="ECO:0000313" key="2">
    <source>
        <dbReference type="EMBL" id="MPM49152.1"/>
    </source>
</evidence>
<sequence>MPSAEPGQDGLVEQPVGGDGAAAHGAVVSVEVGEPAAGLGDDEAAGRHVVQLEVGLGGDVDRPLRDEHVGPEVAEPADPPDVAGQPDEVVAEAEVEPAGQRGEGQRGVVQLRDGGDVAGLGVTAQHPGPGALSAGGPPPPAEGRGTDHSGDHLGALHQRDQRGPHRHAADVVLGAVDRVDDPAPARPPGVRALLTVHRVVGP</sequence>
<comment type="caution">
    <text evidence="2">The sequence shown here is derived from an EMBL/GenBank/DDBJ whole genome shotgun (WGS) entry which is preliminary data.</text>
</comment>
<feature type="region of interest" description="Disordered" evidence="1">
    <location>
        <begin position="57"/>
        <end position="167"/>
    </location>
</feature>
<feature type="compositionally biased region" description="Basic and acidic residues" evidence="1">
    <location>
        <begin position="157"/>
        <end position="167"/>
    </location>
</feature>
<gene>
    <name evidence="2" type="ORF">SDC9_95880</name>
</gene>
<organism evidence="2">
    <name type="scientific">bioreactor metagenome</name>
    <dbReference type="NCBI Taxonomy" id="1076179"/>
    <lineage>
        <taxon>unclassified sequences</taxon>
        <taxon>metagenomes</taxon>
        <taxon>ecological metagenomes</taxon>
    </lineage>
</organism>
<proteinExistence type="predicted"/>
<dbReference type="EMBL" id="VSSQ01012400">
    <property type="protein sequence ID" value="MPM49152.1"/>
    <property type="molecule type" value="Genomic_DNA"/>
</dbReference>